<dbReference type="CDD" id="cd06170">
    <property type="entry name" value="LuxR_C_like"/>
    <property type="match status" value="1"/>
</dbReference>
<proteinExistence type="predicted"/>
<gene>
    <name evidence="2" type="ORF">GCM10022200_17330</name>
</gene>
<dbReference type="Proteomes" id="UP001501697">
    <property type="component" value="Unassembled WGS sequence"/>
</dbReference>
<accession>A0ABP7AKU8</accession>
<dbReference type="Gene3D" id="3.40.50.300">
    <property type="entry name" value="P-loop containing nucleotide triphosphate hydrolases"/>
    <property type="match status" value="1"/>
</dbReference>
<reference evidence="3" key="1">
    <citation type="journal article" date="2019" name="Int. J. Syst. Evol. Microbiol.">
        <title>The Global Catalogue of Microorganisms (GCM) 10K type strain sequencing project: providing services to taxonomists for standard genome sequencing and annotation.</title>
        <authorList>
            <consortium name="The Broad Institute Genomics Platform"/>
            <consortium name="The Broad Institute Genome Sequencing Center for Infectious Disease"/>
            <person name="Wu L."/>
            <person name="Ma J."/>
        </authorList>
    </citation>
    <scope>NUCLEOTIDE SEQUENCE [LARGE SCALE GENOMIC DNA]</scope>
    <source>
        <strain evidence="3">JCM 16544</strain>
    </source>
</reference>
<dbReference type="SMART" id="SM00421">
    <property type="entry name" value="HTH_LUXR"/>
    <property type="match status" value="1"/>
</dbReference>
<keyword evidence="3" id="KW-1185">Reference proteome</keyword>
<dbReference type="Gene3D" id="1.10.10.10">
    <property type="entry name" value="Winged helix-like DNA-binding domain superfamily/Winged helix DNA-binding domain"/>
    <property type="match status" value="1"/>
</dbReference>
<evidence type="ECO:0000313" key="2">
    <source>
        <dbReference type="EMBL" id="GAA3634631.1"/>
    </source>
</evidence>
<dbReference type="InterPro" id="IPR036388">
    <property type="entry name" value="WH-like_DNA-bd_sf"/>
</dbReference>
<organism evidence="2 3">
    <name type="scientific">Microbacterium awajiense</name>
    <dbReference type="NCBI Taxonomy" id="415214"/>
    <lineage>
        <taxon>Bacteria</taxon>
        <taxon>Bacillati</taxon>
        <taxon>Actinomycetota</taxon>
        <taxon>Actinomycetes</taxon>
        <taxon>Micrococcales</taxon>
        <taxon>Microbacteriaceae</taxon>
        <taxon>Microbacterium</taxon>
    </lineage>
</organism>
<dbReference type="Pfam" id="PF13191">
    <property type="entry name" value="AAA_16"/>
    <property type="match status" value="1"/>
</dbReference>
<dbReference type="InterPro" id="IPR016032">
    <property type="entry name" value="Sig_transdc_resp-reg_C-effctor"/>
</dbReference>
<protein>
    <submittedName>
        <fullName evidence="2">LuxR C-terminal-related transcriptional regulator</fullName>
    </submittedName>
</protein>
<dbReference type="Pfam" id="PF25873">
    <property type="entry name" value="WHD_MalT"/>
    <property type="match status" value="1"/>
</dbReference>
<dbReference type="SUPFAM" id="SSF46894">
    <property type="entry name" value="C-terminal effector domain of the bipartite response regulators"/>
    <property type="match status" value="1"/>
</dbReference>
<dbReference type="InterPro" id="IPR027417">
    <property type="entry name" value="P-loop_NTPase"/>
</dbReference>
<dbReference type="InterPro" id="IPR000792">
    <property type="entry name" value="Tscrpt_reg_LuxR_C"/>
</dbReference>
<dbReference type="InterPro" id="IPR011990">
    <property type="entry name" value="TPR-like_helical_dom_sf"/>
</dbReference>
<sequence length="759" mass="80864">MPATHPVARLPTVSTTTSGEVATGVDLAAVLLESKLAVPSLPPGSVSRRAVIGRAARSDARVIAVSAPAGFGKTTLLAEWAQLEEREIAWVSLDAGDDDPTALLTLLASACAAFSPLAESAIAQMRGVGVAPLARAAPLLSAVLAASPEPFVLFVDDLHFADSPGCQDVLEVAVAGVPAGSQVILASRRETPLIARMRTAGVAAEVAASDLSLASDDARALFARVGASIADDELDSIVAKSEGWPAGLFLCAQIVRADGDTAGISGDHRYLADYLYRECIARLPPDVQRFLRRTAVLTKFSADACVDVADEDRAREMIHEIDTANLFLIPLDRERGWYRYHALFREYLLAELEREEGAAAVQALHRRAAAWLGDQGLAEAAVEHLLLAGDLDRAAVVTADVALSLYDRGRMLTIRRWLGAIGPDEIRRHPPAAVIAGWAGALSGDIAEGERWAHVLEGIETDHACAGEEGADVAAARAMLRAAMCRYGAKRALDDALCGVSRQPLWSPWRAVAQHLVGSAQLLVGDEDAARDAFLDAVDLSEATGIVDPAILSEPELALLAMRANRVADARAHAERGVALVESSTMIGYPVTGLALAVGARMALRDERPDRARQRLARAMRARVDSTYLLPFLSVRTRLQLAKAHASMGDHAAARHLIHEIDDVFAKRPDLGTLVEQVEAFRRSLDGDAFAGGATPLTPAELRLLPYLQTYLTIGEIGERLFVSRNTVSSEVSSIYRKLGVTSRGGAVDRATELGMLGD</sequence>
<feature type="domain" description="HTH luxR-type" evidence="1">
    <location>
        <begin position="694"/>
        <end position="751"/>
    </location>
</feature>
<evidence type="ECO:0000313" key="3">
    <source>
        <dbReference type="Proteomes" id="UP001501697"/>
    </source>
</evidence>
<comment type="caution">
    <text evidence="2">The sequence shown here is derived from an EMBL/GenBank/DDBJ whole genome shotgun (WGS) entry which is preliminary data.</text>
</comment>
<dbReference type="Pfam" id="PF00196">
    <property type="entry name" value="GerE"/>
    <property type="match status" value="1"/>
</dbReference>
<dbReference type="EMBL" id="BAAAYU010000005">
    <property type="protein sequence ID" value="GAA3634631.1"/>
    <property type="molecule type" value="Genomic_DNA"/>
</dbReference>
<dbReference type="Gene3D" id="1.25.40.10">
    <property type="entry name" value="Tetratricopeptide repeat domain"/>
    <property type="match status" value="1"/>
</dbReference>
<dbReference type="SUPFAM" id="SSF52540">
    <property type="entry name" value="P-loop containing nucleoside triphosphate hydrolases"/>
    <property type="match status" value="1"/>
</dbReference>
<dbReference type="InterPro" id="IPR059106">
    <property type="entry name" value="WHD_MalT"/>
</dbReference>
<name>A0ABP7AKU8_9MICO</name>
<evidence type="ECO:0000259" key="1">
    <source>
        <dbReference type="SMART" id="SM00421"/>
    </source>
</evidence>
<dbReference type="InterPro" id="IPR041664">
    <property type="entry name" value="AAA_16"/>
</dbReference>